<comment type="caution">
    <text evidence="2">The sequence shown here is derived from an EMBL/GenBank/DDBJ whole genome shotgun (WGS) entry which is preliminary data.</text>
</comment>
<reference evidence="2" key="1">
    <citation type="journal article" date="2023" name="G3 (Bethesda)">
        <title>A reference genome for the long-term kleptoplast-retaining sea slug Elysia crispata morphotype clarki.</title>
        <authorList>
            <person name="Eastman K.E."/>
            <person name="Pendleton A.L."/>
            <person name="Shaikh M.A."/>
            <person name="Suttiyut T."/>
            <person name="Ogas R."/>
            <person name="Tomko P."/>
            <person name="Gavelis G."/>
            <person name="Widhalm J.R."/>
            <person name="Wisecaver J.H."/>
        </authorList>
    </citation>
    <scope>NUCLEOTIDE SEQUENCE</scope>
    <source>
        <strain evidence="2">ECLA1</strain>
    </source>
</reference>
<gene>
    <name evidence="2" type="ORF">RRG08_064076</name>
</gene>
<sequence>MALHVSLVEIPGISSGSPKVLTPVYLPPSPLAIYVMSRQFFCTDLIHSLSSLLHLQSLSTCPNKIITTGQNIRCDCYHQRQSAHSNHVIRPGVDSSPAWSKKPGQTCGGTPEQWRDQPTPCSSHLHTFPLLSFSIPLPQLDFVVITYPH</sequence>
<evidence type="ECO:0000313" key="2">
    <source>
        <dbReference type="EMBL" id="KAK3743224.1"/>
    </source>
</evidence>
<dbReference type="Proteomes" id="UP001283361">
    <property type="component" value="Unassembled WGS sequence"/>
</dbReference>
<feature type="region of interest" description="Disordered" evidence="1">
    <location>
        <begin position="92"/>
        <end position="113"/>
    </location>
</feature>
<evidence type="ECO:0000256" key="1">
    <source>
        <dbReference type="SAM" id="MobiDB-lite"/>
    </source>
</evidence>
<evidence type="ECO:0000313" key="3">
    <source>
        <dbReference type="Proteomes" id="UP001283361"/>
    </source>
</evidence>
<dbReference type="EMBL" id="JAWDGP010006323">
    <property type="protein sequence ID" value="KAK3743224.1"/>
    <property type="molecule type" value="Genomic_DNA"/>
</dbReference>
<protein>
    <submittedName>
        <fullName evidence="2">Uncharacterized protein</fullName>
    </submittedName>
</protein>
<name>A0AAE0YEN1_9GAST</name>
<proteinExistence type="predicted"/>
<organism evidence="2 3">
    <name type="scientific">Elysia crispata</name>
    <name type="common">lettuce slug</name>
    <dbReference type="NCBI Taxonomy" id="231223"/>
    <lineage>
        <taxon>Eukaryota</taxon>
        <taxon>Metazoa</taxon>
        <taxon>Spiralia</taxon>
        <taxon>Lophotrochozoa</taxon>
        <taxon>Mollusca</taxon>
        <taxon>Gastropoda</taxon>
        <taxon>Heterobranchia</taxon>
        <taxon>Euthyneura</taxon>
        <taxon>Panpulmonata</taxon>
        <taxon>Sacoglossa</taxon>
        <taxon>Placobranchoidea</taxon>
        <taxon>Plakobranchidae</taxon>
        <taxon>Elysia</taxon>
    </lineage>
</organism>
<dbReference type="AlphaFoldDB" id="A0AAE0YEN1"/>
<accession>A0AAE0YEN1</accession>
<keyword evidence="3" id="KW-1185">Reference proteome</keyword>